<gene>
    <name evidence="2" type="ORF">H310_13388</name>
</gene>
<reference evidence="2" key="1">
    <citation type="submission" date="2013-12" db="EMBL/GenBank/DDBJ databases">
        <title>The Genome Sequence of Aphanomyces invadans NJM9701.</title>
        <authorList>
            <consortium name="The Broad Institute Genomics Platform"/>
            <person name="Russ C."/>
            <person name="Tyler B."/>
            <person name="van West P."/>
            <person name="Dieguez-Uribeondo J."/>
            <person name="Young S.K."/>
            <person name="Zeng Q."/>
            <person name="Gargeya S."/>
            <person name="Fitzgerald M."/>
            <person name="Abouelleil A."/>
            <person name="Alvarado L."/>
            <person name="Chapman S.B."/>
            <person name="Gainer-Dewar J."/>
            <person name="Goldberg J."/>
            <person name="Griggs A."/>
            <person name="Gujja S."/>
            <person name="Hansen M."/>
            <person name="Howarth C."/>
            <person name="Imamovic A."/>
            <person name="Ireland A."/>
            <person name="Larimer J."/>
            <person name="McCowan C."/>
            <person name="Murphy C."/>
            <person name="Pearson M."/>
            <person name="Poon T.W."/>
            <person name="Priest M."/>
            <person name="Roberts A."/>
            <person name="Saif S."/>
            <person name="Shea T."/>
            <person name="Sykes S."/>
            <person name="Wortman J."/>
            <person name="Nusbaum C."/>
            <person name="Birren B."/>
        </authorList>
    </citation>
    <scope>NUCLEOTIDE SEQUENCE [LARGE SCALE GENOMIC DNA]</scope>
    <source>
        <strain evidence="2">NJM9701</strain>
    </source>
</reference>
<dbReference type="AlphaFoldDB" id="A0A024TG86"/>
<evidence type="ECO:0000256" key="1">
    <source>
        <dbReference type="SAM" id="MobiDB-lite"/>
    </source>
</evidence>
<accession>A0A024TG86</accession>
<name>A0A024TG86_9STRA</name>
<dbReference type="RefSeq" id="XP_008879098.1">
    <property type="nucleotide sequence ID" value="XM_008880876.1"/>
</dbReference>
<proteinExistence type="predicted"/>
<protein>
    <submittedName>
        <fullName evidence="2">Uncharacterized protein</fullName>
    </submittedName>
</protein>
<sequence>MESLHPILMPRPTARCHPSAATLLASLPKLHMSSDEKDRLRSMRHQSFRRLQVNHIRCAQILHGTMQWRAVEFMNVGEETECLERQEHLRQEIKALEIINAKLAAAHSPNLPAASDRSLKRLRDSQPPPTKRIKTLTSL</sequence>
<organism evidence="2">
    <name type="scientific">Aphanomyces invadans</name>
    <dbReference type="NCBI Taxonomy" id="157072"/>
    <lineage>
        <taxon>Eukaryota</taxon>
        <taxon>Sar</taxon>
        <taxon>Stramenopiles</taxon>
        <taxon>Oomycota</taxon>
        <taxon>Saprolegniomycetes</taxon>
        <taxon>Saprolegniales</taxon>
        <taxon>Verrucalvaceae</taxon>
        <taxon>Aphanomyces</taxon>
    </lineage>
</organism>
<dbReference type="GeneID" id="20090438"/>
<dbReference type="EMBL" id="KI914001">
    <property type="protein sequence ID" value="ETV92347.1"/>
    <property type="molecule type" value="Genomic_DNA"/>
</dbReference>
<evidence type="ECO:0000313" key="2">
    <source>
        <dbReference type="EMBL" id="ETV92347.1"/>
    </source>
</evidence>
<feature type="region of interest" description="Disordered" evidence="1">
    <location>
        <begin position="109"/>
        <end position="139"/>
    </location>
</feature>
<dbReference type="OrthoDB" id="69007at2759"/>
<dbReference type="VEuPathDB" id="FungiDB:H310_13388"/>